<organism evidence="4 5">
    <name type="scientific">Luethyella okanaganae</name>
    <dbReference type="NCBI Taxonomy" id="69372"/>
    <lineage>
        <taxon>Bacteria</taxon>
        <taxon>Bacillati</taxon>
        <taxon>Actinomycetota</taxon>
        <taxon>Actinomycetes</taxon>
        <taxon>Micrococcales</taxon>
        <taxon>Microbacteriaceae</taxon>
        <taxon>Luethyella</taxon>
    </lineage>
</organism>
<accession>A0ABW1VHX5</accession>
<dbReference type="RefSeq" id="WP_386731439.1">
    <property type="nucleotide sequence ID" value="NZ_JBHSTP010000002.1"/>
</dbReference>
<name>A0ABW1VHX5_9MICO</name>
<dbReference type="EMBL" id="JBHSTP010000002">
    <property type="protein sequence ID" value="MFC6356685.1"/>
    <property type="molecule type" value="Genomic_DNA"/>
</dbReference>
<feature type="region of interest" description="Disordered" evidence="1">
    <location>
        <begin position="337"/>
        <end position="363"/>
    </location>
</feature>
<feature type="signal peptide" evidence="3">
    <location>
        <begin position="1"/>
        <end position="30"/>
    </location>
</feature>
<keyword evidence="2" id="KW-0472">Membrane</keyword>
<evidence type="ECO:0000256" key="1">
    <source>
        <dbReference type="SAM" id="MobiDB-lite"/>
    </source>
</evidence>
<evidence type="ECO:0000313" key="4">
    <source>
        <dbReference type="EMBL" id="MFC6356685.1"/>
    </source>
</evidence>
<sequence length="363" mass="37812">MKKTISALMTGAFAALLVAAGAALPLSSQAAEGDVTWSVAPASAQGPDGRTLFDYRVDPGVAVSDIVSITNFSATDQTFQLYASDGVNEFDGGEYSIQTADGVSTDLGVWTTLSQKEVTIGANQRADIPFTIVVPSNATPGDHSAGIVAAITRKGTGEGQAVDVEQRVGSRIYMRVSGEVQASFTASGMVAGYDGSLNPIGLGDVSGHYTLQNNGNLRLALDQTLRITGPFGIPLAEVKTEAVPDFLPGQLVNVPIAVDGVAPLFFLGVDAQISSRSAAAASSAEIAGASTSTTTWAIPWSLLGVLVVIAGLLGFVVWRRRVNETRMREAIEHLTRQGREQALAGQPDEHLDEKPRENAGASA</sequence>
<dbReference type="Proteomes" id="UP001596306">
    <property type="component" value="Unassembled WGS sequence"/>
</dbReference>
<evidence type="ECO:0000256" key="2">
    <source>
        <dbReference type="SAM" id="Phobius"/>
    </source>
</evidence>
<feature type="transmembrane region" description="Helical" evidence="2">
    <location>
        <begin position="296"/>
        <end position="318"/>
    </location>
</feature>
<evidence type="ECO:0000256" key="3">
    <source>
        <dbReference type="SAM" id="SignalP"/>
    </source>
</evidence>
<keyword evidence="3" id="KW-0732">Signal</keyword>
<comment type="caution">
    <text evidence="4">The sequence shown here is derived from an EMBL/GenBank/DDBJ whole genome shotgun (WGS) entry which is preliminary data.</text>
</comment>
<proteinExistence type="predicted"/>
<evidence type="ECO:0000313" key="5">
    <source>
        <dbReference type="Proteomes" id="UP001596306"/>
    </source>
</evidence>
<keyword evidence="2" id="KW-1133">Transmembrane helix</keyword>
<keyword evidence="5" id="KW-1185">Reference proteome</keyword>
<gene>
    <name evidence="4" type="ORF">ACFQB0_11260</name>
</gene>
<feature type="compositionally biased region" description="Basic and acidic residues" evidence="1">
    <location>
        <begin position="347"/>
        <end position="357"/>
    </location>
</feature>
<protein>
    <submittedName>
        <fullName evidence="4">WxL protein peptidoglycan domain-containing protein</fullName>
    </submittedName>
</protein>
<feature type="chain" id="PRO_5046125150" evidence="3">
    <location>
        <begin position="31"/>
        <end position="363"/>
    </location>
</feature>
<keyword evidence="2" id="KW-0812">Transmembrane</keyword>
<reference evidence="5" key="1">
    <citation type="journal article" date="2019" name="Int. J. Syst. Evol. Microbiol.">
        <title>The Global Catalogue of Microorganisms (GCM) 10K type strain sequencing project: providing services to taxonomists for standard genome sequencing and annotation.</title>
        <authorList>
            <consortium name="The Broad Institute Genomics Platform"/>
            <consortium name="The Broad Institute Genome Sequencing Center for Infectious Disease"/>
            <person name="Wu L."/>
            <person name="Ma J."/>
        </authorList>
    </citation>
    <scope>NUCLEOTIDE SEQUENCE [LARGE SCALE GENOMIC DNA]</scope>
    <source>
        <strain evidence="5">CCUG 43304</strain>
    </source>
</reference>